<organism evidence="1 2">
    <name type="scientific">Alteromonas mediterranea</name>
    <dbReference type="NCBI Taxonomy" id="314275"/>
    <lineage>
        <taxon>Bacteria</taxon>
        <taxon>Pseudomonadati</taxon>
        <taxon>Pseudomonadota</taxon>
        <taxon>Gammaproteobacteria</taxon>
        <taxon>Alteromonadales</taxon>
        <taxon>Alteromonadaceae</taxon>
        <taxon>Alteromonas/Salinimonas group</taxon>
        <taxon>Alteromonas</taxon>
    </lineage>
</organism>
<sequence length="238" mass="27121">MSYKDQSLAINNAVFLEEISKHAAQVNVDFDTSVTSDYLQSGGAHPSIFEALRWNTDGSFYNRLESNDKLHKHQPMIVTDTNLHIRDNVHFTVLIDDVEPFGSGYTIEQIKDRVSLLEEGSAMKHCIFSHMNTCLDNSRVVFSIRDENNERVATMEIEREDGEFYLKEIQGYNNTPVSREASFLAETWLYELNQDESLLLDFFETPPSHDLHAMIGDAPLENGALLNKFSAAFYDSIL</sequence>
<proteinExistence type="predicted"/>
<dbReference type="AlphaFoldDB" id="A0AAC9JGT9"/>
<reference evidence="1 2" key="1">
    <citation type="submission" date="2016-11" db="EMBL/GenBank/DDBJ databases">
        <title>Networking in microbes: conjugative elements and plasmids in the genus Alteromonas.</title>
        <authorList>
            <person name="Lopez-Perez M."/>
            <person name="Ramon-Marco N."/>
            <person name="Rodriguez-Valera F."/>
        </authorList>
    </citation>
    <scope>NUCLEOTIDE SEQUENCE [LARGE SCALE GENOMIC DNA]</scope>
    <source>
        <strain evidence="1 2">CP48</strain>
        <plasmid evidence="2">pamcp48-600</plasmid>
    </source>
</reference>
<keyword evidence="1" id="KW-0614">Plasmid</keyword>
<dbReference type="EMBL" id="CP018025">
    <property type="protein sequence ID" value="APD92276.1"/>
    <property type="molecule type" value="Genomic_DNA"/>
</dbReference>
<protein>
    <submittedName>
        <fullName evidence="1">Uncharacterized protein</fullName>
    </submittedName>
</protein>
<gene>
    <name evidence="1" type="ORF">BM524_20435</name>
</gene>
<accession>A0AAC9JGT9</accession>
<evidence type="ECO:0000313" key="1">
    <source>
        <dbReference type="EMBL" id="APD92276.1"/>
    </source>
</evidence>
<dbReference type="RefSeq" id="WP_071960890.1">
    <property type="nucleotide sequence ID" value="NZ_CP018025.1"/>
</dbReference>
<dbReference type="Pfam" id="PF14284">
    <property type="entry name" value="PcfJ"/>
    <property type="match status" value="1"/>
</dbReference>
<name>A0AAC9JGT9_9ALTE</name>
<evidence type="ECO:0000313" key="2">
    <source>
        <dbReference type="Proteomes" id="UP000182101"/>
    </source>
</evidence>
<geneLocation type="plasmid" evidence="2">
    <name>pamcp48-600</name>
</geneLocation>
<dbReference type="Proteomes" id="UP000182101">
    <property type="component" value="Plasmid pAMCP48-600"/>
</dbReference>
<dbReference type="InterPro" id="IPR025586">
    <property type="entry name" value="PcfJ"/>
</dbReference>